<comment type="caution">
    <text evidence="2">The sequence shown here is derived from an EMBL/GenBank/DDBJ whole genome shotgun (WGS) entry which is preliminary data.</text>
</comment>
<dbReference type="RefSeq" id="WP_219050536.1">
    <property type="nucleotide sequence ID" value="NZ_JAHWDP010000001.1"/>
</dbReference>
<name>A0A9X1JUK3_9FLAO</name>
<dbReference type="AlphaFoldDB" id="A0A9X1JUK3"/>
<dbReference type="PROSITE" id="PS51257">
    <property type="entry name" value="PROKAR_LIPOPROTEIN"/>
    <property type="match status" value="1"/>
</dbReference>
<dbReference type="Pfam" id="PF10988">
    <property type="entry name" value="DUF2807"/>
    <property type="match status" value="1"/>
</dbReference>
<protein>
    <submittedName>
        <fullName evidence="2">DUF2807 domain-containing protein</fullName>
    </submittedName>
</protein>
<evidence type="ECO:0000313" key="2">
    <source>
        <dbReference type="EMBL" id="MBW2936725.1"/>
    </source>
</evidence>
<proteinExistence type="predicted"/>
<reference evidence="2" key="1">
    <citation type="submission" date="2021-07" db="EMBL/GenBank/DDBJ databases">
        <title>Aureisphaera sp. CAU 1614 isolated from sea sediment.</title>
        <authorList>
            <person name="Kim W."/>
        </authorList>
    </citation>
    <scope>NUCLEOTIDE SEQUENCE</scope>
    <source>
        <strain evidence="2">CAU 1614</strain>
    </source>
</reference>
<organism evidence="2 3">
    <name type="scientific">Halomarinibacterium sedimenti</name>
    <dbReference type="NCBI Taxonomy" id="2857106"/>
    <lineage>
        <taxon>Bacteria</taxon>
        <taxon>Pseudomonadati</taxon>
        <taxon>Bacteroidota</taxon>
        <taxon>Flavobacteriia</taxon>
        <taxon>Flavobacteriales</taxon>
        <taxon>Flavobacteriaceae</taxon>
        <taxon>Halomarinibacterium</taxon>
    </lineage>
</organism>
<accession>A0A9X1JUK3</accession>
<evidence type="ECO:0000259" key="1">
    <source>
        <dbReference type="Pfam" id="PF10988"/>
    </source>
</evidence>
<evidence type="ECO:0000313" key="3">
    <source>
        <dbReference type="Proteomes" id="UP001138686"/>
    </source>
</evidence>
<gene>
    <name evidence="2" type="ORF">KXJ69_01325</name>
</gene>
<feature type="domain" description="Putative auto-transporter adhesin head GIN" evidence="1">
    <location>
        <begin position="41"/>
        <end position="237"/>
    </location>
</feature>
<dbReference type="EMBL" id="JAHWDP010000001">
    <property type="protein sequence ID" value="MBW2936725.1"/>
    <property type="molecule type" value="Genomic_DNA"/>
</dbReference>
<sequence length="253" mass="28678">MMKNLFYISILFLIFGCDSENAPDCFQSAGDMLEEVYEVDDFNSIIVWDRVKLVLVEGPEKRVMVRSGKNLFNEIRVRVEDSILKVSDRNSCNFVRDIDEGTTVFVTVLADTLKIRNSSGLTVENIGRLKNHKIVLISEDQFEEDEFHIDGDFNLDNIDVSTIEILANGLSTFRLQGVARSVSYVLSDGDVRVEAEELITDKVFVSHRSTNKIIVYPVERISGVIQGIGDVISKNRPPFVKVEELYTGRLIFE</sequence>
<dbReference type="Proteomes" id="UP001138686">
    <property type="component" value="Unassembled WGS sequence"/>
</dbReference>
<dbReference type="InterPro" id="IPR021255">
    <property type="entry name" value="DUF2807"/>
</dbReference>
<keyword evidence="3" id="KW-1185">Reference proteome</keyword>